<protein>
    <submittedName>
        <fullName evidence="1">Uncharacterized protein</fullName>
    </submittedName>
</protein>
<dbReference type="AlphaFoldDB" id="A0A392S909"/>
<feature type="non-terminal residue" evidence="1">
    <location>
        <position position="1"/>
    </location>
</feature>
<keyword evidence="2" id="KW-1185">Reference proteome</keyword>
<evidence type="ECO:0000313" key="2">
    <source>
        <dbReference type="Proteomes" id="UP000265520"/>
    </source>
</evidence>
<reference evidence="1 2" key="1">
    <citation type="journal article" date="2018" name="Front. Plant Sci.">
        <title>Red Clover (Trifolium pratense) and Zigzag Clover (T. medium) - A Picture of Genomic Similarities and Differences.</title>
        <authorList>
            <person name="Dluhosova J."/>
            <person name="Istvanek J."/>
            <person name="Nedelnik J."/>
            <person name="Repkova J."/>
        </authorList>
    </citation>
    <scope>NUCLEOTIDE SEQUENCE [LARGE SCALE GENOMIC DNA]</scope>
    <source>
        <strain evidence="2">cv. 10/8</strain>
        <tissue evidence="1">Leaf</tissue>
    </source>
</reference>
<name>A0A392S909_9FABA</name>
<sequence length="44" mass="5079">SKRGGIMGQWEQPFQAVEFMPFLPLSALRLYEPCAWGAVYWAMD</sequence>
<dbReference type="EMBL" id="LXQA010337535">
    <property type="protein sequence ID" value="MCI44952.1"/>
    <property type="molecule type" value="Genomic_DNA"/>
</dbReference>
<evidence type="ECO:0000313" key="1">
    <source>
        <dbReference type="EMBL" id="MCI44952.1"/>
    </source>
</evidence>
<dbReference type="Proteomes" id="UP000265520">
    <property type="component" value="Unassembled WGS sequence"/>
</dbReference>
<accession>A0A392S909</accession>
<proteinExistence type="predicted"/>
<comment type="caution">
    <text evidence="1">The sequence shown here is derived from an EMBL/GenBank/DDBJ whole genome shotgun (WGS) entry which is preliminary data.</text>
</comment>
<organism evidence="1 2">
    <name type="scientific">Trifolium medium</name>
    <dbReference type="NCBI Taxonomy" id="97028"/>
    <lineage>
        <taxon>Eukaryota</taxon>
        <taxon>Viridiplantae</taxon>
        <taxon>Streptophyta</taxon>
        <taxon>Embryophyta</taxon>
        <taxon>Tracheophyta</taxon>
        <taxon>Spermatophyta</taxon>
        <taxon>Magnoliopsida</taxon>
        <taxon>eudicotyledons</taxon>
        <taxon>Gunneridae</taxon>
        <taxon>Pentapetalae</taxon>
        <taxon>rosids</taxon>
        <taxon>fabids</taxon>
        <taxon>Fabales</taxon>
        <taxon>Fabaceae</taxon>
        <taxon>Papilionoideae</taxon>
        <taxon>50 kb inversion clade</taxon>
        <taxon>NPAAA clade</taxon>
        <taxon>Hologalegina</taxon>
        <taxon>IRL clade</taxon>
        <taxon>Trifolieae</taxon>
        <taxon>Trifolium</taxon>
    </lineage>
</organism>